<sequence length="219" mass="24952">MTEIDHLPAEFIWYLKEYQAATGHDPNAWRVLERAGVRRRVGKDNYVITDLEPPIVELQPWYYGWNNDVVRHELAHLILAWSRVEAHLIDTLGSREAALPFIESLCNQALAFLQITQPMVDQAVKKHGVSAKAVRQMMRVSGAKSDRALHRLIQDNPDARRAGYITTGNYIQHVSYCNLPLPFWAFERVPEPTTCFPVEANATAVRIPNRPQVIGVCWG</sequence>
<gene>
    <name evidence="1" type="ORF">GCM10010844_07660</name>
</gene>
<dbReference type="EMBL" id="BMPE01000001">
    <property type="protein sequence ID" value="GGK91604.1"/>
    <property type="molecule type" value="Genomic_DNA"/>
</dbReference>
<dbReference type="Proteomes" id="UP000604341">
    <property type="component" value="Unassembled WGS sequence"/>
</dbReference>
<comment type="caution">
    <text evidence="1">The sequence shown here is derived from an EMBL/GenBank/DDBJ whole genome shotgun (WGS) entry which is preliminary data.</text>
</comment>
<keyword evidence="2" id="KW-1185">Reference proteome</keyword>
<protein>
    <recommendedName>
        <fullName evidence="3">SprT-like domain-containing protein</fullName>
    </recommendedName>
</protein>
<evidence type="ECO:0008006" key="3">
    <source>
        <dbReference type="Google" id="ProtNLM"/>
    </source>
</evidence>
<dbReference type="RefSeq" id="WP_189067606.1">
    <property type="nucleotide sequence ID" value="NZ_BMPE01000001.1"/>
</dbReference>
<reference evidence="2" key="1">
    <citation type="journal article" date="2019" name="Int. J. Syst. Evol. Microbiol.">
        <title>The Global Catalogue of Microorganisms (GCM) 10K type strain sequencing project: providing services to taxonomists for standard genome sequencing and annotation.</title>
        <authorList>
            <consortium name="The Broad Institute Genomics Platform"/>
            <consortium name="The Broad Institute Genome Sequencing Center for Infectious Disease"/>
            <person name="Wu L."/>
            <person name="Ma J."/>
        </authorList>
    </citation>
    <scope>NUCLEOTIDE SEQUENCE [LARGE SCALE GENOMIC DNA]</scope>
    <source>
        <strain evidence="2">JCM 19173</strain>
    </source>
</reference>
<evidence type="ECO:0000313" key="1">
    <source>
        <dbReference type="EMBL" id="GGK91604.1"/>
    </source>
</evidence>
<name>A0ABQ2FH96_9DEIO</name>
<proteinExistence type="predicted"/>
<evidence type="ECO:0000313" key="2">
    <source>
        <dbReference type="Proteomes" id="UP000604341"/>
    </source>
</evidence>
<organism evidence="1 2">
    <name type="scientific">Deinococcus radiotolerans</name>
    <dbReference type="NCBI Taxonomy" id="1309407"/>
    <lineage>
        <taxon>Bacteria</taxon>
        <taxon>Thermotogati</taxon>
        <taxon>Deinococcota</taxon>
        <taxon>Deinococci</taxon>
        <taxon>Deinococcales</taxon>
        <taxon>Deinococcaceae</taxon>
        <taxon>Deinococcus</taxon>
    </lineage>
</organism>
<accession>A0ABQ2FH96</accession>